<dbReference type="SMART" id="SM00034">
    <property type="entry name" value="CLECT"/>
    <property type="match status" value="1"/>
</dbReference>
<proteinExistence type="predicted"/>
<keyword evidence="2" id="KW-0732">Signal</keyword>
<sequence>MASCILMVMAVIVLDGSFAQNEEKTLKKELSDLHYKLFKTLRNQTNMIKMAVFETQCNVNGCTFNGCGGRENNTCENEVFKKLNQIQSSVDSLKNSVTSIKGCKQGWKSFKGHFYLLIKIPVNWFEGQMKCREYGATLVQIDTAQENNWILKNFPKVRFWLDHTDVGKEGRWKMFSTGKSPTFSFWSPGQLDNHRGSQNCGYSYFNKNTGTWDDGGCSARFWIICEISGK</sequence>
<dbReference type="InterPro" id="IPR016187">
    <property type="entry name" value="CTDL_fold"/>
</dbReference>
<feature type="domain" description="C-type lectin" evidence="3">
    <location>
        <begin position="110"/>
        <end position="226"/>
    </location>
</feature>
<dbReference type="InterPro" id="IPR001304">
    <property type="entry name" value="C-type_lectin-like"/>
</dbReference>
<keyword evidence="1" id="KW-1015">Disulfide bond</keyword>
<reference evidence="4" key="1">
    <citation type="submission" date="2022-08" db="UniProtKB">
        <authorList>
            <consortium name="EnsemblMetazoa"/>
        </authorList>
    </citation>
    <scope>IDENTIFICATION</scope>
    <source>
        <strain evidence="4">05x7-T-G4-1.051#20</strain>
    </source>
</reference>
<evidence type="ECO:0000313" key="4">
    <source>
        <dbReference type="EnsemblMetazoa" id="G5914.1:cds"/>
    </source>
</evidence>
<organism evidence="4 5">
    <name type="scientific">Magallana gigas</name>
    <name type="common">Pacific oyster</name>
    <name type="synonym">Crassostrea gigas</name>
    <dbReference type="NCBI Taxonomy" id="29159"/>
    <lineage>
        <taxon>Eukaryota</taxon>
        <taxon>Metazoa</taxon>
        <taxon>Spiralia</taxon>
        <taxon>Lophotrochozoa</taxon>
        <taxon>Mollusca</taxon>
        <taxon>Bivalvia</taxon>
        <taxon>Autobranchia</taxon>
        <taxon>Pteriomorphia</taxon>
        <taxon>Ostreida</taxon>
        <taxon>Ostreoidea</taxon>
        <taxon>Ostreidae</taxon>
        <taxon>Magallana</taxon>
    </lineage>
</organism>
<feature type="signal peptide" evidence="2">
    <location>
        <begin position="1"/>
        <end position="19"/>
    </location>
</feature>
<dbReference type="InterPro" id="IPR016186">
    <property type="entry name" value="C-type_lectin-like/link_sf"/>
</dbReference>
<dbReference type="SUPFAM" id="SSF56436">
    <property type="entry name" value="C-type lectin-like"/>
    <property type="match status" value="1"/>
</dbReference>
<evidence type="ECO:0000256" key="2">
    <source>
        <dbReference type="SAM" id="SignalP"/>
    </source>
</evidence>
<evidence type="ECO:0000313" key="5">
    <source>
        <dbReference type="Proteomes" id="UP000005408"/>
    </source>
</evidence>
<protein>
    <recommendedName>
        <fullName evidence="3">C-type lectin domain-containing protein</fullName>
    </recommendedName>
</protein>
<dbReference type="CDD" id="cd00037">
    <property type="entry name" value="CLECT"/>
    <property type="match status" value="1"/>
</dbReference>
<dbReference type="PANTHER" id="PTHR22803">
    <property type="entry name" value="MANNOSE, PHOSPHOLIPASE, LECTIN RECEPTOR RELATED"/>
    <property type="match status" value="1"/>
</dbReference>
<dbReference type="PROSITE" id="PS00615">
    <property type="entry name" value="C_TYPE_LECTIN_1"/>
    <property type="match status" value="1"/>
</dbReference>
<name>A0A8W8NI84_MAGGI</name>
<feature type="chain" id="PRO_5036463569" description="C-type lectin domain-containing protein" evidence="2">
    <location>
        <begin position="20"/>
        <end position="230"/>
    </location>
</feature>
<evidence type="ECO:0000256" key="1">
    <source>
        <dbReference type="ARBA" id="ARBA00023157"/>
    </source>
</evidence>
<keyword evidence="5" id="KW-1185">Reference proteome</keyword>
<dbReference type="EnsemblMetazoa" id="G5914.1">
    <property type="protein sequence ID" value="G5914.1:cds"/>
    <property type="gene ID" value="G5914"/>
</dbReference>
<dbReference type="Proteomes" id="UP000005408">
    <property type="component" value="Unassembled WGS sequence"/>
</dbReference>
<evidence type="ECO:0000259" key="3">
    <source>
        <dbReference type="PROSITE" id="PS50041"/>
    </source>
</evidence>
<dbReference type="InterPro" id="IPR018378">
    <property type="entry name" value="C-type_lectin_CS"/>
</dbReference>
<dbReference type="PROSITE" id="PS50041">
    <property type="entry name" value="C_TYPE_LECTIN_2"/>
    <property type="match status" value="1"/>
</dbReference>
<accession>A0A8W8NI84</accession>
<dbReference type="AlphaFoldDB" id="A0A8W8NI84"/>
<dbReference type="Gene3D" id="3.10.100.10">
    <property type="entry name" value="Mannose-Binding Protein A, subunit A"/>
    <property type="match status" value="1"/>
</dbReference>
<dbReference type="Pfam" id="PF00059">
    <property type="entry name" value="Lectin_C"/>
    <property type="match status" value="1"/>
</dbReference>
<dbReference type="InterPro" id="IPR050111">
    <property type="entry name" value="C-type_lectin/snaclec_domain"/>
</dbReference>